<dbReference type="GO" id="GO:0008955">
    <property type="term" value="F:peptidoglycan glycosyltransferase activity"/>
    <property type="evidence" value="ECO:0007669"/>
    <property type="project" value="UniProtKB-EC"/>
</dbReference>
<feature type="transmembrane region" description="Helical" evidence="16">
    <location>
        <begin position="21"/>
        <end position="43"/>
    </location>
</feature>
<feature type="transmembrane region" description="Helical" evidence="16">
    <location>
        <begin position="308"/>
        <end position="332"/>
    </location>
</feature>
<dbReference type="AlphaFoldDB" id="A0A8F1MBA6"/>
<dbReference type="GO" id="GO:0009252">
    <property type="term" value="P:peptidoglycan biosynthetic process"/>
    <property type="evidence" value="ECO:0007669"/>
    <property type="project" value="UniProtKB-KW"/>
</dbReference>
<feature type="transmembrane region" description="Helical" evidence="16">
    <location>
        <begin position="144"/>
        <end position="161"/>
    </location>
</feature>
<evidence type="ECO:0000256" key="14">
    <source>
        <dbReference type="ARBA" id="ARBA00044770"/>
    </source>
</evidence>
<evidence type="ECO:0000256" key="7">
    <source>
        <dbReference type="ARBA" id="ARBA00022989"/>
    </source>
</evidence>
<reference evidence="17" key="1">
    <citation type="submission" date="2021-06" db="EMBL/GenBank/DDBJ databases">
        <title>An adapted protocol for Saccharibacteria cultivation: two new species join this phylum of Candidate Phyla Radiations.</title>
        <authorList>
            <person name="Ibrahim A."/>
            <person name="Maatouk M."/>
            <person name="Raoult D."/>
            <person name="Bittar F."/>
        </authorList>
    </citation>
    <scope>NUCLEOTIDE SEQUENCE</scope>
    <source>
        <strain evidence="17">IHU2</strain>
    </source>
</reference>
<evidence type="ECO:0000256" key="3">
    <source>
        <dbReference type="ARBA" id="ARBA00022679"/>
    </source>
</evidence>
<organism evidence="17 18">
    <name type="scientific">Candidatus Minimicrobia vallesae</name>
    <dbReference type="NCBI Taxonomy" id="2841264"/>
    <lineage>
        <taxon>Bacteria</taxon>
        <taxon>Candidatus Saccharimonadota</taxon>
        <taxon>Candidatus Saccharimonadota incertae sedis</taxon>
        <taxon>Candidatus Minimicrobia</taxon>
    </lineage>
</organism>
<dbReference type="RefSeq" id="WP_232736434.1">
    <property type="nucleotide sequence ID" value="NZ_CP076459.1"/>
</dbReference>
<keyword evidence="7 16" id="KW-1133">Transmembrane helix</keyword>
<keyword evidence="4 16" id="KW-0812">Transmembrane</keyword>
<dbReference type="KEGG" id="mvl:KOY49_01565"/>
<dbReference type="Proteomes" id="UP000677117">
    <property type="component" value="Chromosome"/>
</dbReference>
<feature type="transmembrane region" description="Helical" evidence="16">
    <location>
        <begin position="97"/>
        <end position="120"/>
    </location>
</feature>
<comment type="subcellular location">
    <subcellularLocation>
        <location evidence="1">Membrane</location>
        <topology evidence="1">Multi-pass membrane protein</topology>
    </subcellularLocation>
</comment>
<dbReference type="GO" id="GO:0051301">
    <property type="term" value="P:cell division"/>
    <property type="evidence" value="ECO:0007669"/>
    <property type="project" value="InterPro"/>
</dbReference>
<feature type="transmembrane region" description="Helical" evidence="16">
    <location>
        <begin position="374"/>
        <end position="393"/>
    </location>
</feature>
<evidence type="ECO:0000256" key="13">
    <source>
        <dbReference type="ARBA" id="ARBA00041418"/>
    </source>
</evidence>
<dbReference type="EMBL" id="CP076459">
    <property type="protein sequence ID" value="QWQ31682.1"/>
    <property type="molecule type" value="Genomic_DNA"/>
</dbReference>
<keyword evidence="18" id="KW-1185">Reference proteome</keyword>
<comment type="similarity">
    <text evidence="11">Belongs to the SEDS family. FtsW subfamily.</text>
</comment>
<evidence type="ECO:0000256" key="15">
    <source>
        <dbReference type="ARBA" id="ARBA00049902"/>
    </source>
</evidence>
<evidence type="ECO:0000313" key="18">
    <source>
        <dbReference type="Proteomes" id="UP000677117"/>
    </source>
</evidence>
<protein>
    <recommendedName>
        <fullName evidence="12">Probable peptidoglycan glycosyltransferase FtsW</fullName>
        <ecNumber evidence="14">2.4.99.28</ecNumber>
    </recommendedName>
    <alternativeName>
        <fullName evidence="13">Cell division protein FtsW</fullName>
    </alternativeName>
    <alternativeName>
        <fullName evidence="10">Cell wall polymerase</fullName>
    </alternativeName>
    <alternativeName>
        <fullName evidence="9">Peptidoglycan polymerase</fullName>
    </alternativeName>
</protein>
<dbReference type="InterPro" id="IPR001182">
    <property type="entry name" value="FtsW/RodA"/>
</dbReference>
<evidence type="ECO:0000313" key="17">
    <source>
        <dbReference type="EMBL" id="QWQ31682.1"/>
    </source>
</evidence>
<dbReference type="GO" id="GO:0005886">
    <property type="term" value="C:plasma membrane"/>
    <property type="evidence" value="ECO:0007669"/>
    <property type="project" value="TreeGrafter"/>
</dbReference>
<keyword evidence="3" id="KW-0808">Transferase</keyword>
<keyword evidence="6" id="KW-0573">Peptidoglycan synthesis</keyword>
<keyword evidence="5" id="KW-0133">Cell shape</keyword>
<evidence type="ECO:0000256" key="8">
    <source>
        <dbReference type="ARBA" id="ARBA00023136"/>
    </source>
</evidence>
<dbReference type="GO" id="GO:0008360">
    <property type="term" value="P:regulation of cell shape"/>
    <property type="evidence" value="ECO:0007669"/>
    <property type="project" value="UniProtKB-KW"/>
</dbReference>
<keyword evidence="8 16" id="KW-0472">Membrane</keyword>
<dbReference type="GO" id="GO:0032153">
    <property type="term" value="C:cell division site"/>
    <property type="evidence" value="ECO:0007669"/>
    <property type="project" value="TreeGrafter"/>
</dbReference>
<feature type="transmembrane region" description="Helical" evidence="16">
    <location>
        <begin position="196"/>
        <end position="214"/>
    </location>
</feature>
<evidence type="ECO:0000256" key="6">
    <source>
        <dbReference type="ARBA" id="ARBA00022984"/>
    </source>
</evidence>
<evidence type="ECO:0000256" key="9">
    <source>
        <dbReference type="ARBA" id="ARBA00032370"/>
    </source>
</evidence>
<gene>
    <name evidence="17" type="ORF">KOY49_01565</name>
</gene>
<dbReference type="EC" id="2.4.99.28" evidence="14"/>
<evidence type="ECO:0000256" key="4">
    <source>
        <dbReference type="ARBA" id="ARBA00022692"/>
    </source>
</evidence>
<evidence type="ECO:0000256" key="16">
    <source>
        <dbReference type="SAM" id="Phobius"/>
    </source>
</evidence>
<evidence type="ECO:0000256" key="12">
    <source>
        <dbReference type="ARBA" id="ARBA00041185"/>
    </source>
</evidence>
<evidence type="ECO:0000256" key="11">
    <source>
        <dbReference type="ARBA" id="ARBA00038053"/>
    </source>
</evidence>
<proteinExistence type="inferred from homology"/>
<sequence>MRNSVAKNRQSIAQPVRSHRPMYQIVLYMGLLLLLGLIVMYALGPQRANVMNYAYGTNYSDTYFFGKQLTSVFIAIVAFSAFYFTPYKWFIGERSKYILYAGFALCILLFLSGAVLHLSFAQETNGAYRWFQLGVLGSFQPSELLKYGVLLFLAGFLGRRSQQGKLNDIQETIIPLGIISGLSLLMIVFLQKDLGTGISLIAIILSMILVAGIDWKIFKKILAIVALCGLVMIFTSPHRIERVMTFVQGDSHKGTSSQENKNYHIQQARIAIGSGGLLGLGIGKSVQATGYLPEATNDSIFAVMGETFGFVGLMAILALFTALLLSILHVAARLPNVTLRLIVAGIFGWIASHVILNIAAMTGLAPLTGIPLPLLSYGGTNMLFIAAALGLVFQISKYTSHKALEEGESGQDLSGRRRLRRTRYASGSRI</sequence>
<dbReference type="PANTHER" id="PTHR30474:SF2">
    <property type="entry name" value="PEPTIDOGLYCAN GLYCOSYLTRANSFERASE FTSW-RELATED"/>
    <property type="match status" value="1"/>
</dbReference>
<dbReference type="PANTHER" id="PTHR30474">
    <property type="entry name" value="CELL CYCLE PROTEIN"/>
    <property type="match status" value="1"/>
</dbReference>
<evidence type="ECO:0000256" key="5">
    <source>
        <dbReference type="ARBA" id="ARBA00022960"/>
    </source>
</evidence>
<evidence type="ECO:0000256" key="1">
    <source>
        <dbReference type="ARBA" id="ARBA00004141"/>
    </source>
</evidence>
<name>A0A8F1MBA6_9BACT</name>
<keyword evidence="2" id="KW-0328">Glycosyltransferase</keyword>
<feature type="transmembrane region" description="Helical" evidence="16">
    <location>
        <begin position="339"/>
        <end position="362"/>
    </location>
</feature>
<feature type="transmembrane region" description="Helical" evidence="16">
    <location>
        <begin position="63"/>
        <end position="85"/>
    </location>
</feature>
<evidence type="ECO:0000256" key="10">
    <source>
        <dbReference type="ARBA" id="ARBA00033270"/>
    </source>
</evidence>
<accession>A0A8F1MBA6</accession>
<dbReference type="Pfam" id="PF01098">
    <property type="entry name" value="FTSW_RODA_SPOVE"/>
    <property type="match status" value="1"/>
</dbReference>
<feature type="transmembrane region" description="Helical" evidence="16">
    <location>
        <begin position="173"/>
        <end position="190"/>
    </location>
</feature>
<comment type="catalytic activity">
    <reaction evidence="15">
        <text>[GlcNAc-(1-&gt;4)-Mur2Ac(oyl-L-Ala-gamma-D-Glu-L-Lys-D-Ala-D-Ala)](n)-di-trans,octa-cis-undecaprenyl diphosphate + beta-D-GlcNAc-(1-&gt;4)-Mur2Ac(oyl-L-Ala-gamma-D-Glu-L-Lys-D-Ala-D-Ala)-di-trans,octa-cis-undecaprenyl diphosphate = [GlcNAc-(1-&gt;4)-Mur2Ac(oyl-L-Ala-gamma-D-Glu-L-Lys-D-Ala-D-Ala)](n+1)-di-trans,octa-cis-undecaprenyl diphosphate + di-trans,octa-cis-undecaprenyl diphosphate + H(+)</text>
        <dbReference type="Rhea" id="RHEA:23708"/>
        <dbReference type="Rhea" id="RHEA-COMP:9602"/>
        <dbReference type="Rhea" id="RHEA-COMP:9603"/>
        <dbReference type="ChEBI" id="CHEBI:15378"/>
        <dbReference type="ChEBI" id="CHEBI:58405"/>
        <dbReference type="ChEBI" id="CHEBI:60033"/>
        <dbReference type="ChEBI" id="CHEBI:78435"/>
        <dbReference type="EC" id="2.4.99.28"/>
    </reaction>
</comment>
<dbReference type="GO" id="GO:0015648">
    <property type="term" value="F:lipid-linked peptidoglycan transporter activity"/>
    <property type="evidence" value="ECO:0007669"/>
    <property type="project" value="TreeGrafter"/>
</dbReference>
<evidence type="ECO:0000256" key="2">
    <source>
        <dbReference type="ARBA" id="ARBA00022676"/>
    </source>
</evidence>